<dbReference type="GO" id="GO:0005829">
    <property type="term" value="C:cytosol"/>
    <property type="evidence" value="ECO:0007669"/>
    <property type="project" value="TreeGrafter"/>
</dbReference>
<protein>
    <recommendedName>
        <fullName evidence="2">CheW-like domain-containing protein</fullName>
    </recommendedName>
</protein>
<feature type="domain" description="CheW-like" evidence="2">
    <location>
        <begin position="19"/>
        <end position="163"/>
    </location>
</feature>
<dbReference type="PANTHER" id="PTHR22617:SF41">
    <property type="entry name" value="CHEMOTAXIS SIGNAL TRANSDUCTION SYSTEM ADAPTOR PROTEIN CHEW"/>
    <property type="match status" value="1"/>
</dbReference>
<reference evidence="3 4" key="1">
    <citation type="submission" date="2014-02" db="EMBL/GenBank/DDBJ databases">
        <title>The small core and large imbalanced accessory genome model reveals a collaborative survival strategy of Sorangium cellulosum strains in nature.</title>
        <authorList>
            <person name="Han K."/>
            <person name="Peng R."/>
            <person name="Blom J."/>
            <person name="Li Y.-Z."/>
        </authorList>
    </citation>
    <scope>NUCLEOTIDE SEQUENCE [LARGE SCALE GENOMIC DNA]</scope>
    <source>
        <strain evidence="3 4">So0011-07</strain>
    </source>
</reference>
<gene>
    <name evidence="3" type="ORF">BE17_20080</name>
</gene>
<dbReference type="PROSITE" id="PS50851">
    <property type="entry name" value="CHEW"/>
    <property type="match status" value="1"/>
</dbReference>
<dbReference type="InterPro" id="IPR036061">
    <property type="entry name" value="CheW-like_dom_sf"/>
</dbReference>
<dbReference type="Pfam" id="PF01584">
    <property type="entry name" value="CheW"/>
    <property type="match status" value="1"/>
</dbReference>
<dbReference type="InterPro" id="IPR002545">
    <property type="entry name" value="CheW-lke_dom"/>
</dbReference>
<dbReference type="GO" id="GO:0007165">
    <property type="term" value="P:signal transduction"/>
    <property type="evidence" value="ECO:0007669"/>
    <property type="project" value="InterPro"/>
</dbReference>
<evidence type="ECO:0000256" key="1">
    <source>
        <dbReference type="SAM" id="MobiDB-lite"/>
    </source>
</evidence>
<dbReference type="Gene3D" id="2.40.50.180">
    <property type="entry name" value="CheA-289, Domain 4"/>
    <property type="match status" value="1"/>
</dbReference>
<evidence type="ECO:0000313" key="3">
    <source>
        <dbReference type="EMBL" id="KYF79291.1"/>
    </source>
</evidence>
<dbReference type="EMBL" id="JEMB01002669">
    <property type="protein sequence ID" value="KYF79291.1"/>
    <property type="molecule type" value="Genomic_DNA"/>
</dbReference>
<dbReference type="SUPFAM" id="SSF50341">
    <property type="entry name" value="CheW-like"/>
    <property type="match status" value="1"/>
</dbReference>
<proteinExistence type="predicted"/>
<evidence type="ECO:0000313" key="4">
    <source>
        <dbReference type="Proteomes" id="UP000075635"/>
    </source>
</evidence>
<dbReference type="Gene3D" id="2.30.30.40">
    <property type="entry name" value="SH3 Domains"/>
    <property type="match status" value="1"/>
</dbReference>
<sequence>MVKARPEEARTMEQERAKLEQFLTFFVGGEEVAINILQIREVIAYQPPTRIPVAPAHLRGVINLRGAVVPVVELALRLGLAVAPVSKNTCVVVVEVILDGKLTMVGVVVESVGQVVDLALSDIEPPPTFGMALQPSAVLGLGRLEARFIPILDVDALLAERVALHAALEGGVPDAPLPELPPQSDAAEPREAAAPGLRAP</sequence>
<comment type="caution">
    <text evidence="3">The sequence shown here is derived from an EMBL/GenBank/DDBJ whole genome shotgun (WGS) entry which is preliminary data.</text>
</comment>
<dbReference type="Proteomes" id="UP000075635">
    <property type="component" value="Unassembled WGS sequence"/>
</dbReference>
<organism evidence="3 4">
    <name type="scientific">Sorangium cellulosum</name>
    <name type="common">Polyangium cellulosum</name>
    <dbReference type="NCBI Taxonomy" id="56"/>
    <lineage>
        <taxon>Bacteria</taxon>
        <taxon>Pseudomonadati</taxon>
        <taxon>Myxococcota</taxon>
        <taxon>Polyangia</taxon>
        <taxon>Polyangiales</taxon>
        <taxon>Polyangiaceae</taxon>
        <taxon>Sorangium</taxon>
    </lineage>
</organism>
<name>A0A150RGL7_SORCE</name>
<feature type="region of interest" description="Disordered" evidence="1">
    <location>
        <begin position="173"/>
        <end position="200"/>
    </location>
</feature>
<dbReference type="GO" id="GO:0006935">
    <property type="term" value="P:chemotaxis"/>
    <property type="evidence" value="ECO:0007669"/>
    <property type="project" value="InterPro"/>
</dbReference>
<dbReference type="AlphaFoldDB" id="A0A150RGL7"/>
<dbReference type="PANTHER" id="PTHR22617">
    <property type="entry name" value="CHEMOTAXIS SENSOR HISTIDINE KINASE-RELATED"/>
    <property type="match status" value="1"/>
</dbReference>
<dbReference type="SMART" id="SM00260">
    <property type="entry name" value="CheW"/>
    <property type="match status" value="1"/>
</dbReference>
<dbReference type="InterPro" id="IPR039315">
    <property type="entry name" value="CheW"/>
</dbReference>
<accession>A0A150RGL7</accession>
<evidence type="ECO:0000259" key="2">
    <source>
        <dbReference type="PROSITE" id="PS50851"/>
    </source>
</evidence>